<dbReference type="PRINTS" id="PR01950">
    <property type="entry name" value="LANCSUPER"/>
</dbReference>
<keyword evidence="3" id="KW-1185">Reference proteome</keyword>
<dbReference type="GO" id="GO:0046872">
    <property type="term" value="F:metal ion binding"/>
    <property type="evidence" value="ECO:0007669"/>
    <property type="project" value="UniProtKB-KW"/>
</dbReference>
<protein>
    <submittedName>
        <fullName evidence="2">Lanthionine synthetase C-like protein</fullName>
    </submittedName>
</protein>
<feature type="binding site" evidence="1">
    <location>
        <position position="31"/>
    </location>
    <ligand>
        <name>Zn(2+)</name>
        <dbReference type="ChEBI" id="CHEBI:29105"/>
    </ligand>
</feature>
<dbReference type="PANTHER" id="PTHR12736:SF7">
    <property type="entry name" value="LANC-LIKE PROTEIN 3"/>
    <property type="match status" value="1"/>
</dbReference>
<name>A0A168DQE1_9EURO</name>
<dbReference type="EMBL" id="AZGZ01000001">
    <property type="protein sequence ID" value="KZZ97997.1"/>
    <property type="molecule type" value="Genomic_DNA"/>
</dbReference>
<evidence type="ECO:0000256" key="1">
    <source>
        <dbReference type="PIRSR" id="PIRSR607822-1"/>
    </source>
</evidence>
<dbReference type="AlphaFoldDB" id="A0A168DQE1"/>
<dbReference type="InterPro" id="IPR007822">
    <property type="entry name" value="LANC-like"/>
</dbReference>
<keyword evidence="1" id="KW-0862">Zinc</keyword>
<dbReference type="VEuPathDB" id="FungiDB:AAP_00258"/>
<evidence type="ECO:0000313" key="3">
    <source>
        <dbReference type="Proteomes" id="UP000242877"/>
    </source>
</evidence>
<dbReference type="GO" id="GO:0005975">
    <property type="term" value="P:carbohydrate metabolic process"/>
    <property type="evidence" value="ECO:0007669"/>
    <property type="project" value="InterPro"/>
</dbReference>
<dbReference type="InterPro" id="IPR012341">
    <property type="entry name" value="6hp_glycosidase-like_sf"/>
</dbReference>
<dbReference type="SUPFAM" id="SSF158745">
    <property type="entry name" value="LanC-like"/>
    <property type="match status" value="1"/>
</dbReference>
<dbReference type="PANTHER" id="PTHR12736">
    <property type="entry name" value="LANC-LIKE PROTEIN"/>
    <property type="match status" value="1"/>
</dbReference>
<dbReference type="OrthoDB" id="10257263at2759"/>
<sequence>MCWRPLWDEAIYLGSKKIRAQGLLRKGAGICHGVAGNIWALVLLHESFEKGVSFMEETWNCYVERTGSTEAMPDITRDGSKFLSLALGMLRYSALAPPFAEQPFEGDMCFRMPDHPYSLFEGLSGTVCLWSDLAVLIKTKLNIIEARAEGGTGNEELATCVIYETLGFPGLTVPV</sequence>
<accession>A0A168DQE1</accession>
<keyword evidence="1" id="KW-0479">Metal-binding</keyword>
<dbReference type="GO" id="GO:0031179">
    <property type="term" value="P:peptide modification"/>
    <property type="evidence" value="ECO:0007669"/>
    <property type="project" value="InterPro"/>
</dbReference>
<dbReference type="GO" id="GO:0005886">
    <property type="term" value="C:plasma membrane"/>
    <property type="evidence" value="ECO:0007669"/>
    <property type="project" value="TreeGrafter"/>
</dbReference>
<organism evidence="2 3">
    <name type="scientific">Ascosphaera apis ARSEF 7405</name>
    <dbReference type="NCBI Taxonomy" id="392613"/>
    <lineage>
        <taxon>Eukaryota</taxon>
        <taxon>Fungi</taxon>
        <taxon>Dikarya</taxon>
        <taxon>Ascomycota</taxon>
        <taxon>Pezizomycotina</taxon>
        <taxon>Eurotiomycetes</taxon>
        <taxon>Eurotiomycetidae</taxon>
        <taxon>Onygenales</taxon>
        <taxon>Ascosphaeraceae</taxon>
        <taxon>Ascosphaera</taxon>
    </lineage>
</organism>
<dbReference type="Proteomes" id="UP000242877">
    <property type="component" value="Unassembled WGS sequence"/>
</dbReference>
<evidence type="ECO:0000313" key="2">
    <source>
        <dbReference type="EMBL" id="KZZ97997.1"/>
    </source>
</evidence>
<comment type="caution">
    <text evidence="2">The sequence shown here is derived from an EMBL/GenBank/DDBJ whole genome shotgun (WGS) entry which is preliminary data.</text>
</comment>
<feature type="binding site" evidence="1">
    <location>
        <position position="32"/>
    </location>
    <ligand>
        <name>Zn(2+)</name>
        <dbReference type="ChEBI" id="CHEBI:29105"/>
    </ligand>
</feature>
<gene>
    <name evidence="2" type="ORF">AAP_00258</name>
</gene>
<dbReference type="Gene3D" id="1.50.10.10">
    <property type="match status" value="1"/>
</dbReference>
<proteinExistence type="predicted"/>
<reference evidence="2 3" key="1">
    <citation type="journal article" date="2016" name="Genome Biol. Evol.">
        <title>Divergent and convergent evolution of fungal pathogenicity.</title>
        <authorList>
            <person name="Shang Y."/>
            <person name="Xiao G."/>
            <person name="Zheng P."/>
            <person name="Cen K."/>
            <person name="Zhan S."/>
            <person name="Wang C."/>
        </authorList>
    </citation>
    <scope>NUCLEOTIDE SEQUENCE [LARGE SCALE GENOMIC DNA]</scope>
    <source>
        <strain evidence="2 3">ARSEF 7405</strain>
    </source>
</reference>